<proteinExistence type="predicted"/>
<feature type="transmembrane region" description="Helical" evidence="1">
    <location>
        <begin position="137"/>
        <end position="154"/>
    </location>
</feature>
<name>A0A224Y5D4_9ACAR</name>
<keyword evidence="1" id="KW-0472">Membrane</keyword>
<reference evidence="2" key="1">
    <citation type="journal article" date="2017" name="Parasit. Vectors">
        <title>Sialotranscriptomics of Rhipicephalus zambeziensis reveals intricate expression profiles of secretory proteins and suggests tight temporal transcriptional regulation during blood-feeding.</title>
        <authorList>
            <person name="de Castro M.H."/>
            <person name="de Klerk D."/>
            <person name="Pienaar R."/>
            <person name="Rees D.J.G."/>
            <person name="Mans B.J."/>
        </authorList>
    </citation>
    <scope>NUCLEOTIDE SEQUENCE</scope>
    <source>
        <tissue evidence="2">Salivary glands</tissue>
    </source>
</reference>
<dbReference type="AlphaFoldDB" id="A0A224Y5D4"/>
<evidence type="ECO:0000256" key="1">
    <source>
        <dbReference type="SAM" id="Phobius"/>
    </source>
</evidence>
<accession>A0A224Y5D4</accession>
<protein>
    <submittedName>
        <fullName evidence="2">Uncharacterized protein</fullName>
    </submittedName>
</protein>
<organism evidence="2">
    <name type="scientific">Rhipicephalus zambeziensis</name>
    <dbReference type="NCBI Taxonomy" id="60191"/>
    <lineage>
        <taxon>Eukaryota</taxon>
        <taxon>Metazoa</taxon>
        <taxon>Ecdysozoa</taxon>
        <taxon>Arthropoda</taxon>
        <taxon>Chelicerata</taxon>
        <taxon>Arachnida</taxon>
        <taxon>Acari</taxon>
        <taxon>Parasitiformes</taxon>
        <taxon>Ixodida</taxon>
        <taxon>Ixodoidea</taxon>
        <taxon>Ixodidae</taxon>
        <taxon>Rhipicephalinae</taxon>
        <taxon>Rhipicephalus</taxon>
        <taxon>Rhipicephalus</taxon>
    </lineage>
</organism>
<keyword evidence="1" id="KW-1133">Transmembrane helix</keyword>
<sequence length="188" mass="21665">MQLCFQVKLIKYSNPSLTRSHKIQGKFRDKRYFELSKTPKMFAQVTVKEKPVLPGKAPLHETATVVKHKNSERKKKNLLPRTKKLRDARLFRVRVRSQKGVLQLLNTSHEPLVATAAFDLVAEQAQHVTRFCRRRHFSGLFLVCMVFCVVHGHLNDIGVRQHSGNGDVRLVERILLKGVCFDLLFLLP</sequence>
<keyword evidence="1" id="KW-0812">Transmembrane</keyword>
<evidence type="ECO:0000313" key="2">
    <source>
        <dbReference type="EMBL" id="MAA12747.1"/>
    </source>
</evidence>
<dbReference type="EMBL" id="GFPF01001601">
    <property type="protein sequence ID" value="MAA12747.1"/>
    <property type="molecule type" value="Transcribed_RNA"/>
</dbReference>